<proteinExistence type="predicted"/>
<evidence type="ECO:0000256" key="1">
    <source>
        <dbReference type="SAM" id="MobiDB-lite"/>
    </source>
</evidence>
<dbReference type="EMBL" id="BGZK01000169">
    <property type="protein sequence ID" value="GBP25041.1"/>
    <property type="molecule type" value="Genomic_DNA"/>
</dbReference>
<comment type="caution">
    <text evidence="2">The sequence shown here is derived from an EMBL/GenBank/DDBJ whole genome shotgun (WGS) entry which is preliminary data.</text>
</comment>
<organism evidence="2 3">
    <name type="scientific">Eumeta variegata</name>
    <name type="common">Bagworm moth</name>
    <name type="synonym">Eumeta japonica</name>
    <dbReference type="NCBI Taxonomy" id="151549"/>
    <lineage>
        <taxon>Eukaryota</taxon>
        <taxon>Metazoa</taxon>
        <taxon>Ecdysozoa</taxon>
        <taxon>Arthropoda</taxon>
        <taxon>Hexapoda</taxon>
        <taxon>Insecta</taxon>
        <taxon>Pterygota</taxon>
        <taxon>Neoptera</taxon>
        <taxon>Endopterygota</taxon>
        <taxon>Lepidoptera</taxon>
        <taxon>Glossata</taxon>
        <taxon>Ditrysia</taxon>
        <taxon>Tineoidea</taxon>
        <taxon>Psychidae</taxon>
        <taxon>Oiketicinae</taxon>
        <taxon>Eumeta</taxon>
    </lineage>
</organism>
<evidence type="ECO:0000313" key="3">
    <source>
        <dbReference type="Proteomes" id="UP000299102"/>
    </source>
</evidence>
<sequence length="220" mass="23959">MRGNEHAETVVYTRNSEIDRKASVFCEDDVPCRAVDVLIIVTWPVTAARACGGGSGVLIKSAVFGPEGTDHDHGRSGRLGRCRRIGGDGRQQVTTHTEPACMLTVRVPRCQNSLRDGSLRPPTPPPPAALHRPSAALRRNTGYTASKRLPPRVGRQKKPNAESPSGRNWSFLMETDRIIRALVIAPPCACACACGLCNKIKYHDRPFSHKHGSHECIPLA</sequence>
<dbReference type="AlphaFoldDB" id="A0A4C1UF04"/>
<protein>
    <submittedName>
        <fullName evidence="2">Uncharacterized protein</fullName>
    </submittedName>
</protein>
<evidence type="ECO:0000313" key="2">
    <source>
        <dbReference type="EMBL" id="GBP25041.1"/>
    </source>
</evidence>
<gene>
    <name evidence="2" type="ORF">EVAR_19521_1</name>
</gene>
<accession>A0A4C1UF04</accession>
<feature type="region of interest" description="Disordered" evidence="1">
    <location>
        <begin position="113"/>
        <end position="168"/>
    </location>
</feature>
<feature type="compositionally biased region" description="Low complexity" evidence="1">
    <location>
        <begin position="129"/>
        <end position="139"/>
    </location>
</feature>
<name>A0A4C1UF04_EUMVA</name>
<dbReference type="Proteomes" id="UP000299102">
    <property type="component" value="Unassembled WGS sequence"/>
</dbReference>
<reference evidence="2 3" key="1">
    <citation type="journal article" date="2019" name="Commun. Biol.">
        <title>The bagworm genome reveals a unique fibroin gene that provides high tensile strength.</title>
        <authorList>
            <person name="Kono N."/>
            <person name="Nakamura H."/>
            <person name="Ohtoshi R."/>
            <person name="Tomita M."/>
            <person name="Numata K."/>
            <person name="Arakawa K."/>
        </authorList>
    </citation>
    <scope>NUCLEOTIDE SEQUENCE [LARGE SCALE GENOMIC DNA]</scope>
</reference>
<keyword evidence="3" id="KW-1185">Reference proteome</keyword>